<reference evidence="8 9" key="1">
    <citation type="submission" date="2020-12" db="EMBL/GenBank/DDBJ databases">
        <title>Bacterial novel species Adhaeribacter sp. BT258 isolated from soil.</title>
        <authorList>
            <person name="Jung H.-Y."/>
        </authorList>
    </citation>
    <scope>NUCLEOTIDE SEQUENCE [LARGE SCALE GENOMIC DNA]</scope>
    <source>
        <strain evidence="8 9">BT258</strain>
    </source>
</reference>
<dbReference type="PIRSF" id="PIRSF038471">
    <property type="entry name" value="MreC"/>
    <property type="match status" value="1"/>
</dbReference>
<dbReference type="InterPro" id="IPR007221">
    <property type="entry name" value="MreC"/>
</dbReference>
<dbReference type="PANTHER" id="PTHR34138:SF1">
    <property type="entry name" value="CELL SHAPE-DETERMINING PROTEIN MREC"/>
    <property type="match status" value="1"/>
</dbReference>
<keyword evidence="3 5" id="KW-0133">Cell shape</keyword>
<evidence type="ECO:0000259" key="7">
    <source>
        <dbReference type="Pfam" id="PF04085"/>
    </source>
</evidence>
<evidence type="ECO:0000256" key="1">
    <source>
        <dbReference type="ARBA" id="ARBA00009369"/>
    </source>
</evidence>
<protein>
    <recommendedName>
        <fullName evidence="2 5">Cell shape-determining protein MreC</fullName>
    </recommendedName>
    <alternativeName>
        <fullName evidence="4 5">Cell shape protein MreC</fullName>
    </alternativeName>
</protein>
<dbReference type="Pfam" id="PF04085">
    <property type="entry name" value="MreC"/>
    <property type="match status" value="1"/>
</dbReference>
<comment type="similarity">
    <text evidence="1 5">Belongs to the MreC family.</text>
</comment>
<proteinExistence type="inferred from homology"/>
<keyword evidence="6" id="KW-0812">Transmembrane</keyword>
<accession>A0ABS1C564</accession>
<dbReference type="NCBIfam" id="NF010532">
    <property type="entry name" value="PRK13922.9-3"/>
    <property type="match status" value="1"/>
</dbReference>
<dbReference type="RefSeq" id="WP_200507355.1">
    <property type="nucleotide sequence ID" value="NZ_JAEHFX010000009.1"/>
</dbReference>
<keyword evidence="6" id="KW-0472">Membrane</keyword>
<evidence type="ECO:0000256" key="3">
    <source>
        <dbReference type="ARBA" id="ARBA00022960"/>
    </source>
</evidence>
<name>A0ABS1C564_9BACT</name>
<feature type="transmembrane region" description="Helical" evidence="6">
    <location>
        <begin position="7"/>
        <end position="29"/>
    </location>
</feature>
<evidence type="ECO:0000256" key="5">
    <source>
        <dbReference type="PIRNR" id="PIRNR038471"/>
    </source>
</evidence>
<sequence length="292" mass="32547">MRNLIQFIYRFRAFLVFLILEAASIYLLVQNNSYQNAAFYNSANTYVGKVLEMQSNVTDYFRLITVNESLVKENAHLKEALFRERKIAGDTLLTRIDSVMTLRDTLNRPLPVPFTFTGAKVINNSVRRTNNYFTLNIGSLQGVQPGMGVVAPEGVAGRVKAVSANYATVTSLLHSQTLISGKLTRDGTFGTVKWESGDDAHTATLNYIPLHVKVFKGDTVVSSGYNALFPEGIMIGKVLSVKKEADKSFFTIKVRLAVDFTKLGFVYVVKNLDQAERDSLELPLLKKGEEDE</sequence>
<evidence type="ECO:0000313" key="8">
    <source>
        <dbReference type="EMBL" id="MBK0404521.1"/>
    </source>
</evidence>
<dbReference type="Proteomes" id="UP000644147">
    <property type="component" value="Unassembled WGS sequence"/>
</dbReference>
<dbReference type="Gene3D" id="2.40.10.350">
    <property type="entry name" value="Rod shape-determining protein MreC, domain 2"/>
    <property type="match status" value="1"/>
</dbReference>
<evidence type="ECO:0000313" key="9">
    <source>
        <dbReference type="Proteomes" id="UP000644147"/>
    </source>
</evidence>
<organism evidence="8 9">
    <name type="scientific">Adhaeribacter terrigena</name>
    <dbReference type="NCBI Taxonomy" id="2793070"/>
    <lineage>
        <taxon>Bacteria</taxon>
        <taxon>Pseudomonadati</taxon>
        <taxon>Bacteroidota</taxon>
        <taxon>Cytophagia</taxon>
        <taxon>Cytophagales</taxon>
        <taxon>Hymenobacteraceae</taxon>
        <taxon>Adhaeribacter</taxon>
    </lineage>
</organism>
<dbReference type="EMBL" id="JAEHFX010000009">
    <property type="protein sequence ID" value="MBK0404521.1"/>
    <property type="molecule type" value="Genomic_DNA"/>
</dbReference>
<feature type="domain" description="Rod shape-determining protein MreC beta-barrel core" evidence="7">
    <location>
        <begin position="121"/>
        <end position="270"/>
    </location>
</feature>
<dbReference type="InterPro" id="IPR042175">
    <property type="entry name" value="Cell/Rod_MreC_2"/>
</dbReference>
<dbReference type="InterPro" id="IPR055342">
    <property type="entry name" value="MreC_beta-barrel_core"/>
</dbReference>
<dbReference type="Gene3D" id="2.40.10.340">
    <property type="entry name" value="Rod shape-determining protein MreC, domain 1"/>
    <property type="match status" value="1"/>
</dbReference>
<evidence type="ECO:0000256" key="4">
    <source>
        <dbReference type="ARBA" id="ARBA00032089"/>
    </source>
</evidence>
<dbReference type="InterPro" id="IPR042177">
    <property type="entry name" value="Cell/Rod_1"/>
</dbReference>
<keyword evidence="9" id="KW-1185">Reference proteome</keyword>
<keyword evidence="6" id="KW-1133">Transmembrane helix</keyword>
<comment type="caution">
    <text evidence="8">The sequence shown here is derived from an EMBL/GenBank/DDBJ whole genome shotgun (WGS) entry which is preliminary data.</text>
</comment>
<gene>
    <name evidence="8" type="primary">mreC</name>
    <name evidence="8" type="ORF">I5M27_16105</name>
</gene>
<dbReference type="PANTHER" id="PTHR34138">
    <property type="entry name" value="CELL SHAPE-DETERMINING PROTEIN MREC"/>
    <property type="match status" value="1"/>
</dbReference>
<comment type="function">
    <text evidence="5">Involved in formation and maintenance of cell shape.</text>
</comment>
<evidence type="ECO:0000256" key="6">
    <source>
        <dbReference type="SAM" id="Phobius"/>
    </source>
</evidence>
<evidence type="ECO:0000256" key="2">
    <source>
        <dbReference type="ARBA" id="ARBA00013855"/>
    </source>
</evidence>